<dbReference type="OrthoDB" id="70840at2"/>
<keyword evidence="6" id="KW-1185">Reference proteome</keyword>
<gene>
    <name evidence="5" type="ORF">SAMN05216252_101341</name>
</gene>
<feature type="domain" description="N-acetyltransferase" evidence="4">
    <location>
        <begin position="153"/>
        <end position="295"/>
    </location>
</feature>
<dbReference type="Pfam" id="PF00583">
    <property type="entry name" value="Acetyltransf_1"/>
    <property type="match status" value="1"/>
</dbReference>
<name>A0A238ZJJ7_9ACTN</name>
<dbReference type="GO" id="GO:0003700">
    <property type="term" value="F:DNA-binding transcription factor activity"/>
    <property type="evidence" value="ECO:0007669"/>
    <property type="project" value="InterPro"/>
</dbReference>
<keyword evidence="1 5" id="KW-0808">Transferase</keyword>
<evidence type="ECO:0000259" key="4">
    <source>
        <dbReference type="PROSITE" id="PS51186"/>
    </source>
</evidence>
<dbReference type="PANTHER" id="PTHR43877">
    <property type="entry name" value="AMINOALKYLPHOSPHONATE N-ACETYLTRANSFERASE-RELATED-RELATED"/>
    <property type="match status" value="1"/>
</dbReference>
<sequence length="296" mass="33394">MEPGQIDVVRRFNRAVTRRVGALSDEYLSRDRSLGLSRLLWEVEPDGSEVRVLRSRLALDSGYLSRQLRRLESDGLVTTDPDSDDGRVRKVRLTEAGVAERATLDLASDELAASILDPLTDGQRGHLVAAMTEVERLLLASQVRIEITDPRAPDARYCLRSYFEELQRRFDTGFNPTRSISASDDEMTLPNGLLLVATAQGTPVGCGALKLHAETRIADVKRMWTSPDTRGLGLGRRILERLADEATTRGMQTLRLETNRTLTEARHLYETAGFTQIEAFNDEQYAHHWFERNLER</sequence>
<accession>A0A238ZJJ7</accession>
<dbReference type="SUPFAM" id="SSF55729">
    <property type="entry name" value="Acyl-CoA N-acyltransferases (Nat)"/>
    <property type="match status" value="1"/>
</dbReference>
<dbReference type="InterPro" id="IPR050832">
    <property type="entry name" value="Bact_Acetyltransf"/>
</dbReference>
<dbReference type="InterPro" id="IPR036390">
    <property type="entry name" value="WH_DNA-bd_sf"/>
</dbReference>
<feature type="domain" description="HTH marR-type" evidence="3">
    <location>
        <begin position="1"/>
        <end position="136"/>
    </location>
</feature>
<dbReference type="EMBL" id="FZOF01000001">
    <property type="protein sequence ID" value="SNR83636.1"/>
    <property type="molecule type" value="Genomic_DNA"/>
</dbReference>
<dbReference type="Proteomes" id="UP000198280">
    <property type="component" value="Unassembled WGS sequence"/>
</dbReference>
<dbReference type="SMART" id="SM00347">
    <property type="entry name" value="HTH_MARR"/>
    <property type="match status" value="1"/>
</dbReference>
<dbReference type="PANTHER" id="PTHR43877:SF2">
    <property type="entry name" value="AMINOALKYLPHOSPHONATE N-ACETYLTRANSFERASE-RELATED"/>
    <property type="match status" value="1"/>
</dbReference>
<evidence type="ECO:0000256" key="1">
    <source>
        <dbReference type="ARBA" id="ARBA00022679"/>
    </source>
</evidence>
<dbReference type="RefSeq" id="WP_089221772.1">
    <property type="nucleotide sequence ID" value="NZ_FZOF01000001.1"/>
</dbReference>
<dbReference type="InterPro" id="IPR016181">
    <property type="entry name" value="Acyl_CoA_acyltransferase"/>
</dbReference>
<dbReference type="PROSITE" id="PS51186">
    <property type="entry name" value="GNAT"/>
    <property type="match status" value="1"/>
</dbReference>
<dbReference type="Gene3D" id="3.40.630.30">
    <property type="match status" value="1"/>
</dbReference>
<dbReference type="InterPro" id="IPR000835">
    <property type="entry name" value="HTH_MarR-typ"/>
</dbReference>
<dbReference type="InterPro" id="IPR036388">
    <property type="entry name" value="WH-like_DNA-bd_sf"/>
</dbReference>
<proteinExistence type="predicted"/>
<dbReference type="GO" id="GO:0016747">
    <property type="term" value="F:acyltransferase activity, transferring groups other than amino-acyl groups"/>
    <property type="evidence" value="ECO:0007669"/>
    <property type="project" value="InterPro"/>
</dbReference>
<evidence type="ECO:0000256" key="2">
    <source>
        <dbReference type="ARBA" id="ARBA00023315"/>
    </source>
</evidence>
<dbReference type="PROSITE" id="PS50995">
    <property type="entry name" value="HTH_MARR_2"/>
    <property type="match status" value="1"/>
</dbReference>
<protein>
    <submittedName>
        <fullName evidence="5">Transcriptional regulator, MarR family with acetyltransferase activity</fullName>
    </submittedName>
</protein>
<reference evidence="5 6" key="1">
    <citation type="submission" date="2017-06" db="EMBL/GenBank/DDBJ databases">
        <authorList>
            <person name="Kim H.J."/>
            <person name="Triplett B.A."/>
        </authorList>
    </citation>
    <scope>NUCLEOTIDE SEQUENCE [LARGE SCALE GENOMIC DNA]</scope>
    <source>
        <strain evidence="5 6">CGMCC 4.1858</strain>
    </source>
</reference>
<organism evidence="5 6">
    <name type="scientific">Actinacidiphila glaucinigra</name>
    <dbReference type="NCBI Taxonomy" id="235986"/>
    <lineage>
        <taxon>Bacteria</taxon>
        <taxon>Bacillati</taxon>
        <taxon>Actinomycetota</taxon>
        <taxon>Actinomycetes</taxon>
        <taxon>Kitasatosporales</taxon>
        <taxon>Streptomycetaceae</taxon>
        <taxon>Actinacidiphila</taxon>
    </lineage>
</organism>
<keyword evidence="2" id="KW-0012">Acyltransferase</keyword>
<evidence type="ECO:0000313" key="5">
    <source>
        <dbReference type="EMBL" id="SNR83636.1"/>
    </source>
</evidence>
<dbReference type="SUPFAM" id="SSF46785">
    <property type="entry name" value="Winged helix' DNA-binding domain"/>
    <property type="match status" value="1"/>
</dbReference>
<dbReference type="AlphaFoldDB" id="A0A238ZJJ7"/>
<dbReference type="Gene3D" id="1.10.10.10">
    <property type="entry name" value="Winged helix-like DNA-binding domain superfamily/Winged helix DNA-binding domain"/>
    <property type="match status" value="1"/>
</dbReference>
<dbReference type="CDD" id="cd04301">
    <property type="entry name" value="NAT_SF"/>
    <property type="match status" value="1"/>
</dbReference>
<evidence type="ECO:0000313" key="6">
    <source>
        <dbReference type="Proteomes" id="UP000198280"/>
    </source>
</evidence>
<dbReference type="InterPro" id="IPR000182">
    <property type="entry name" value="GNAT_dom"/>
</dbReference>
<evidence type="ECO:0000259" key="3">
    <source>
        <dbReference type="PROSITE" id="PS50995"/>
    </source>
</evidence>